<protein>
    <submittedName>
        <fullName evidence="7">(diamondback moth) hypothetical protein</fullName>
    </submittedName>
</protein>
<dbReference type="EMBL" id="CAJHNJ030000172">
    <property type="protein sequence ID" value="CAG9136956.1"/>
    <property type="molecule type" value="Genomic_DNA"/>
</dbReference>
<evidence type="ECO:0000313" key="7">
    <source>
        <dbReference type="EMBL" id="CAG9136956.1"/>
    </source>
</evidence>
<reference evidence="7" key="1">
    <citation type="submission" date="2020-11" db="EMBL/GenBank/DDBJ databases">
        <authorList>
            <person name="Whiteford S."/>
        </authorList>
    </citation>
    <scope>NUCLEOTIDE SEQUENCE</scope>
</reference>
<comment type="caution">
    <text evidence="7">The sequence shown here is derived from an EMBL/GenBank/DDBJ whole genome shotgun (WGS) entry which is preliminary data.</text>
</comment>
<evidence type="ECO:0000256" key="6">
    <source>
        <dbReference type="SAM" id="Coils"/>
    </source>
</evidence>
<dbReference type="Proteomes" id="UP000653454">
    <property type="component" value="Unassembled WGS sequence"/>
</dbReference>
<keyword evidence="4 6" id="KW-0175">Coiled coil</keyword>
<dbReference type="GO" id="GO:1902017">
    <property type="term" value="P:regulation of cilium assembly"/>
    <property type="evidence" value="ECO:0007669"/>
    <property type="project" value="TreeGrafter"/>
</dbReference>
<evidence type="ECO:0000313" key="8">
    <source>
        <dbReference type="Proteomes" id="UP000653454"/>
    </source>
</evidence>
<gene>
    <name evidence="7" type="ORF">PLXY2_LOCUS15210</name>
</gene>
<evidence type="ECO:0000256" key="2">
    <source>
        <dbReference type="ARBA" id="ARBA00009316"/>
    </source>
</evidence>
<evidence type="ECO:0000256" key="1">
    <source>
        <dbReference type="ARBA" id="ARBA00004300"/>
    </source>
</evidence>
<comment type="similarity">
    <text evidence="2">Belongs to the ODF2 family.</text>
</comment>
<feature type="coiled-coil region" evidence="6">
    <location>
        <begin position="24"/>
        <end position="118"/>
    </location>
</feature>
<proteinExistence type="inferred from homology"/>
<dbReference type="PANTHER" id="PTHR23162">
    <property type="entry name" value="OUTER DENSE FIBER OF SPERM TAILS 2"/>
    <property type="match status" value="1"/>
</dbReference>
<keyword evidence="5" id="KW-0206">Cytoskeleton</keyword>
<keyword evidence="8" id="KW-1185">Reference proteome</keyword>
<feature type="coiled-coil region" evidence="6">
    <location>
        <begin position="158"/>
        <end position="358"/>
    </location>
</feature>
<evidence type="ECO:0000256" key="3">
    <source>
        <dbReference type="ARBA" id="ARBA00022490"/>
    </source>
</evidence>
<dbReference type="PANTHER" id="PTHR23162:SF10">
    <property type="entry name" value="FI13205P"/>
    <property type="match status" value="1"/>
</dbReference>
<accession>A0A8S4G8F6</accession>
<name>A0A8S4G8F6_PLUXY</name>
<dbReference type="GO" id="GO:0005813">
    <property type="term" value="C:centrosome"/>
    <property type="evidence" value="ECO:0007669"/>
    <property type="project" value="UniProtKB-SubCell"/>
</dbReference>
<organism evidence="7 8">
    <name type="scientific">Plutella xylostella</name>
    <name type="common">Diamondback moth</name>
    <name type="synonym">Plutella maculipennis</name>
    <dbReference type="NCBI Taxonomy" id="51655"/>
    <lineage>
        <taxon>Eukaryota</taxon>
        <taxon>Metazoa</taxon>
        <taxon>Ecdysozoa</taxon>
        <taxon>Arthropoda</taxon>
        <taxon>Hexapoda</taxon>
        <taxon>Insecta</taxon>
        <taxon>Pterygota</taxon>
        <taxon>Neoptera</taxon>
        <taxon>Endopterygota</taxon>
        <taxon>Lepidoptera</taxon>
        <taxon>Glossata</taxon>
        <taxon>Ditrysia</taxon>
        <taxon>Yponomeutoidea</taxon>
        <taxon>Plutellidae</taxon>
        <taxon>Plutella</taxon>
    </lineage>
</organism>
<dbReference type="InterPro" id="IPR026099">
    <property type="entry name" value="Odf2-rel"/>
</dbReference>
<evidence type="ECO:0000256" key="5">
    <source>
        <dbReference type="ARBA" id="ARBA00023212"/>
    </source>
</evidence>
<keyword evidence="3" id="KW-0963">Cytoplasm</keyword>
<sequence>MELDTARQEKLNILRKPAVVAEDLTRARRVAELERIQREKLEKKVNELEDKLNSICSAEPVAESKEQRKLEAENSSLKSQIRDLKDEIEELKLNAEQLQDYRNKYLQAQQEAMEYKRQLEVLDYDNRQVSEQVQIEIQKMKMQFQEKLMELSPLPDLLKNAQIQLQEAKQLQDLAEDSSRQLSAELQRVNEKLIIAINNYTHEKAEKHQILEENKTLTAELEEKENEIVQLNKLIEESKYTITRLEERLSNLDQRFREKSSEVNQVMRDLEDLKSESHRSLLRSKERSETTRRQLQAQVSELERQLSESRAQCRASQRERDEARQRILMQVNNLKENYDLVEIRLQTLQQEVTSLKTNYSSIMLDDEENPAISLYRES</sequence>
<comment type="subcellular location">
    <subcellularLocation>
        <location evidence="1">Cytoplasm</location>
        <location evidence="1">Cytoskeleton</location>
        <location evidence="1">Microtubule organizing center</location>
        <location evidence="1">Centrosome</location>
    </subcellularLocation>
</comment>
<dbReference type="AlphaFoldDB" id="A0A8S4G8F6"/>
<evidence type="ECO:0000256" key="4">
    <source>
        <dbReference type="ARBA" id="ARBA00023054"/>
    </source>
</evidence>